<reference evidence="10" key="2">
    <citation type="submission" date="2021-04" db="EMBL/GenBank/DDBJ databases">
        <authorList>
            <person name="Gilroy R."/>
        </authorList>
    </citation>
    <scope>NUCLEOTIDE SEQUENCE</scope>
    <source>
        <strain evidence="10">12435</strain>
    </source>
</reference>
<feature type="binding site" evidence="8">
    <location>
        <position position="115"/>
    </location>
    <ligand>
        <name>Fe cation</name>
        <dbReference type="ChEBI" id="CHEBI:24875"/>
    </ligand>
</feature>
<dbReference type="NCBIfam" id="TIGR03723">
    <property type="entry name" value="T6A_TsaD_YgjD"/>
    <property type="match status" value="1"/>
</dbReference>
<keyword evidence="5 8" id="KW-0408">Iron</keyword>
<dbReference type="InterPro" id="IPR000905">
    <property type="entry name" value="Gcp-like_dom"/>
</dbReference>
<protein>
    <recommendedName>
        <fullName evidence="8">tRNA N6-adenosine threonylcarbamoyltransferase</fullName>
        <ecNumber evidence="8">2.3.1.234</ecNumber>
    </recommendedName>
    <alternativeName>
        <fullName evidence="8">N6-L-threonylcarbamoyladenine synthase</fullName>
        <shortName evidence="8">t(6)A synthase</shortName>
    </alternativeName>
    <alternativeName>
        <fullName evidence="8">t(6)A37 threonylcarbamoyladenosine biosynthesis protein TsaD</fullName>
    </alternativeName>
    <alternativeName>
        <fullName evidence="8">tRNA threonylcarbamoyladenosine biosynthesis protein TsaD</fullName>
    </alternativeName>
</protein>
<comment type="function">
    <text evidence="8">Required for the formation of a threonylcarbamoyl group on adenosine at position 37 (t(6)A37) in tRNAs that read codons beginning with adenine. Is involved in the transfer of the threonylcarbamoyl moiety of threonylcarbamoyl-AMP (TC-AMP) to the N6 group of A37, together with TsaE and TsaB. TsaD likely plays a direct catalytic role in this reaction.</text>
</comment>
<feature type="domain" description="Gcp-like" evidence="9">
    <location>
        <begin position="28"/>
        <end position="311"/>
    </location>
</feature>
<feature type="binding site" evidence="8">
    <location>
        <position position="305"/>
    </location>
    <ligand>
        <name>Fe cation</name>
        <dbReference type="ChEBI" id="CHEBI:24875"/>
    </ligand>
</feature>
<evidence type="ECO:0000259" key="9">
    <source>
        <dbReference type="Pfam" id="PF00814"/>
    </source>
</evidence>
<evidence type="ECO:0000256" key="5">
    <source>
        <dbReference type="ARBA" id="ARBA00023004"/>
    </source>
</evidence>
<keyword evidence="3 8" id="KW-0819">tRNA processing</keyword>
<dbReference type="CDD" id="cd24133">
    <property type="entry name" value="ASKHA_NBD_TsaD_bac"/>
    <property type="match status" value="1"/>
</dbReference>
<accession>A0A9D1PZ06</accession>
<keyword evidence="1 8" id="KW-0963">Cytoplasm</keyword>
<dbReference type="InterPro" id="IPR017860">
    <property type="entry name" value="Peptidase_M22_CS"/>
</dbReference>
<feature type="binding site" evidence="8">
    <location>
        <position position="171"/>
    </location>
    <ligand>
        <name>substrate</name>
    </ligand>
</feature>
<comment type="caution">
    <text evidence="10">The sequence shown here is derived from an EMBL/GenBank/DDBJ whole genome shotgun (WGS) entry which is preliminary data.</text>
</comment>
<evidence type="ECO:0000256" key="1">
    <source>
        <dbReference type="ARBA" id="ARBA00022490"/>
    </source>
</evidence>
<feature type="binding site" evidence="8">
    <location>
        <position position="184"/>
    </location>
    <ligand>
        <name>substrate</name>
    </ligand>
</feature>
<evidence type="ECO:0000256" key="4">
    <source>
        <dbReference type="ARBA" id="ARBA00022723"/>
    </source>
</evidence>
<name>A0A9D1PZ06_9FIRM</name>
<dbReference type="FunFam" id="3.30.420.40:FF:000040">
    <property type="entry name" value="tRNA N6-adenosine threonylcarbamoyltransferase"/>
    <property type="match status" value="1"/>
</dbReference>
<dbReference type="GO" id="GO:0002949">
    <property type="term" value="P:tRNA threonylcarbamoyladenosine modification"/>
    <property type="evidence" value="ECO:0007669"/>
    <property type="project" value="UniProtKB-UniRule"/>
</dbReference>
<dbReference type="InterPro" id="IPR022450">
    <property type="entry name" value="TsaD"/>
</dbReference>
<dbReference type="AlphaFoldDB" id="A0A9D1PZ06"/>
<dbReference type="GO" id="GO:0005506">
    <property type="term" value="F:iron ion binding"/>
    <property type="evidence" value="ECO:0007669"/>
    <property type="project" value="UniProtKB-UniRule"/>
</dbReference>
<comment type="subcellular location">
    <subcellularLocation>
        <location evidence="8">Cytoplasm</location>
    </subcellularLocation>
</comment>
<sequence length="335" mass="35387">MKKDIYILGIESSCDETSAAVVKNGRECLSNVIASQIEIHRRFGGVVPEIAGRNHLLAVMPVVDEALAKAGLKKTDIDAVAVTYGAGLIGCLLVGVSAAKAMAYALGVPLIAVNHIQGHIAANFIAFPELEPPLLALVASGGHTSIVDVSGFSSYEPVSATLDDAIGESFDKVARILGLPYPGGPEIDRHAKQGKANIRFCPNMHVRGDLAYSFSGLKTAVVNYVHNLRQRGEEIPVDDICASFTAEAVGYTVDTFIRCAEQRGVTRLALAGGVAANSYLRSLLSAECGKRGLTLFVPPPVLCTDNAAMIASRGYYSFIEGKDIAELSLNAQSVL</sequence>
<organism evidence="10 11">
    <name type="scientific">Candidatus Protoclostridium stercorigallinarum</name>
    <dbReference type="NCBI Taxonomy" id="2838741"/>
    <lineage>
        <taxon>Bacteria</taxon>
        <taxon>Bacillati</taxon>
        <taxon>Bacillota</taxon>
        <taxon>Clostridia</taxon>
        <taxon>Candidatus Protoclostridium</taxon>
    </lineage>
</organism>
<dbReference type="Proteomes" id="UP000823990">
    <property type="component" value="Unassembled WGS sequence"/>
</dbReference>
<evidence type="ECO:0000313" key="10">
    <source>
        <dbReference type="EMBL" id="HIW02215.1"/>
    </source>
</evidence>
<evidence type="ECO:0000256" key="7">
    <source>
        <dbReference type="ARBA" id="ARBA00048117"/>
    </source>
</evidence>
<proteinExistence type="inferred from homology"/>
<dbReference type="GO" id="GO:0005737">
    <property type="term" value="C:cytoplasm"/>
    <property type="evidence" value="ECO:0007669"/>
    <property type="project" value="UniProtKB-SubCell"/>
</dbReference>
<evidence type="ECO:0000256" key="2">
    <source>
        <dbReference type="ARBA" id="ARBA00022679"/>
    </source>
</evidence>
<evidence type="ECO:0000256" key="6">
    <source>
        <dbReference type="ARBA" id="ARBA00023315"/>
    </source>
</evidence>
<feature type="binding site" evidence="8">
    <location>
        <position position="188"/>
    </location>
    <ligand>
        <name>substrate</name>
    </ligand>
</feature>
<dbReference type="NCBIfam" id="TIGR00329">
    <property type="entry name" value="gcp_kae1"/>
    <property type="match status" value="1"/>
</dbReference>
<comment type="catalytic activity">
    <reaction evidence="7 8">
        <text>L-threonylcarbamoyladenylate + adenosine(37) in tRNA = N(6)-L-threonylcarbamoyladenosine(37) in tRNA + AMP + H(+)</text>
        <dbReference type="Rhea" id="RHEA:37059"/>
        <dbReference type="Rhea" id="RHEA-COMP:10162"/>
        <dbReference type="Rhea" id="RHEA-COMP:10163"/>
        <dbReference type="ChEBI" id="CHEBI:15378"/>
        <dbReference type="ChEBI" id="CHEBI:73682"/>
        <dbReference type="ChEBI" id="CHEBI:74411"/>
        <dbReference type="ChEBI" id="CHEBI:74418"/>
        <dbReference type="ChEBI" id="CHEBI:456215"/>
        <dbReference type="EC" id="2.3.1.234"/>
    </reaction>
</comment>
<evidence type="ECO:0000256" key="3">
    <source>
        <dbReference type="ARBA" id="ARBA00022694"/>
    </source>
</evidence>
<keyword evidence="2 8" id="KW-0808">Transferase</keyword>
<keyword evidence="4 8" id="KW-0479">Metal-binding</keyword>
<dbReference type="PROSITE" id="PS01016">
    <property type="entry name" value="GLYCOPROTEASE"/>
    <property type="match status" value="1"/>
</dbReference>
<gene>
    <name evidence="8 10" type="primary">tsaD</name>
    <name evidence="10" type="ORF">H9892_02620</name>
</gene>
<keyword evidence="6 8" id="KW-0012">Acyltransferase</keyword>
<evidence type="ECO:0000256" key="8">
    <source>
        <dbReference type="HAMAP-Rule" id="MF_01445"/>
    </source>
</evidence>
<feature type="binding site" evidence="8">
    <location>
        <begin position="138"/>
        <end position="142"/>
    </location>
    <ligand>
        <name>substrate</name>
    </ligand>
</feature>
<comment type="similarity">
    <text evidence="8">Belongs to the KAE1 / TsaD family.</text>
</comment>
<dbReference type="PANTHER" id="PTHR11735:SF6">
    <property type="entry name" value="TRNA N6-ADENOSINE THREONYLCARBAMOYLTRANSFERASE, MITOCHONDRIAL"/>
    <property type="match status" value="1"/>
</dbReference>
<dbReference type="InterPro" id="IPR017861">
    <property type="entry name" value="KAE1/TsaD"/>
</dbReference>
<dbReference type="InterPro" id="IPR043129">
    <property type="entry name" value="ATPase_NBD"/>
</dbReference>
<dbReference type="GO" id="GO:0061711">
    <property type="term" value="F:tRNA N(6)-L-threonylcarbamoyladenine synthase activity"/>
    <property type="evidence" value="ECO:0007669"/>
    <property type="project" value="UniProtKB-EC"/>
</dbReference>
<dbReference type="HAMAP" id="MF_01445">
    <property type="entry name" value="TsaD"/>
    <property type="match status" value="1"/>
</dbReference>
<dbReference type="Pfam" id="PF00814">
    <property type="entry name" value="TsaD"/>
    <property type="match status" value="1"/>
</dbReference>
<reference evidence="10" key="1">
    <citation type="journal article" date="2021" name="PeerJ">
        <title>Extensive microbial diversity within the chicken gut microbiome revealed by metagenomics and culture.</title>
        <authorList>
            <person name="Gilroy R."/>
            <person name="Ravi A."/>
            <person name="Getino M."/>
            <person name="Pursley I."/>
            <person name="Horton D.L."/>
            <person name="Alikhan N.F."/>
            <person name="Baker D."/>
            <person name="Gharbi K."/>
            <person name="Hall N."/>
            <person name="Watson M."/>
            <person name="Adriaenssens E.M."/>
            <person name="Foster-Nyarko E."/>
            <person name="Jarju S."/>
            <person name="Secka A."/>
            <person name="Antonio M."/>
            <person name="Oren A."/>
            <person name="Chaudhuri R.R."/>
            <person name="La Ragione R."/>
            <person name="Hildebrand F."/>
            <person name="Pallen M.J."/>
        </authorList>
    </citation>
    <scope>NUCLEOTIDE SEQUENCE</scope>
    <source>
        <strain evidence="10">12435</strain>
    </source>
</reference>
<feature type="binding site" evidence="8">
    <location>
        <position position="119"/>
    </location>
    <ligand>
        <name>Fe cation</name>
        <dbReference type="ChEBI" id="CHEBI:24875"/>
    </ligand>
</feature>
<comment type="cofactor">
    <cofactor evidence="8">
        <name>Fe(2+)</name>
        <dbReference type="ChEBI" id="CHEBI:29033"/>
    </cofactor>
    <text evidence="8">Binds 1 Fe(2+) ion per subunit.</text>
</comment>
<evidence type="ECO:0000313" key="11">
    <source>
        <dbReference type="Proteomes" id="UP000823990"/>
    </source>
</evidence>
<dbReference type="Gene3D" id="3.30.420.40">
    <property type="match status" value="2"/>
</dbReference>
<dbReference type="PANTHER" id="PTHR11735">
    <property type="entry name" value="TRNA N6-ADENOSINE THREONYLCARBAMOYLTRANSFERASE"/>
    <property type="match status" value="1"/>
</dbReference>
<dbReference type="PRINTS" id="PR00789">
    <property type="entry name" value="OSIALOPTASE"/>
</dbReference>
<dbReference type="EC" id="2.3.1.234" evidence="8"/>
<feature type="binding site" evidence="8">
    <location>
        <position position="277"/>
    </location>
    <ligand>
        <name>substrate</name>
    </ligand>
</feature>
<dbReference type="SUPFAM" id="SSF53067">
    <property type="entry name" value="Actin-like ATPase domain"/>
    <property type="match status" value="2"/>
</dbReference>
<dbReference type="EMBL" id="DXHS01000047">
    <property type="protein sequence ID" value="HIW02215.1"/>
    <property type="molecule type" value="Genomic_DNA"/>
</dbReference>